<protein>
    <submittedName>
        <fullName evidence="1">Uncharacterized protein</fullName>
    </submittedName>
</protein>
<evidence type="ECO:0000313" key="1">
    <source>
        <dbReference type="EMBL" id="MYM89061.1"/>
    </source>
</evidence>
<dbReference type="Proteomes" id="UP000470302">
    <property type="component" value="Unassembled WGS sequence"/>
</dbReference>
<reference evidence="1 2" key="1">
    <citation type="submission" date="2020-01" db="EMBL/GenBank/DDBJ databases">
        <title>Novel species isolated from a subtropical stream in China.</title>
        <authorList>
            <person name="Lu H."/>
        </authorList>
    </citation>
    <scope>NUCLEOTIDE SEQUENCE [LARGE SCALE GENOMIC DNA]</scope>
    <source>
        <strain evidence="1 2">FT82W</strain>
    </source>
</reference>
<comment type="caution">
    <text evidence="1">The sequence shown here is derived from an EMBL/GenBank/DDBJ whole genome shotgun (WGS) entry which is preliminary data.</text>
</comment>
<sequence length="182" mass="19768">MHAGRRLNVLRCAALAAEAGGFCDFVGSSTAKNCTHRFDPFYFVCMPIIASKEIDESTMPAMAIFRPAKWFLMVTDPVTMATVANMTKPIVVSLSIGLSSKSTSVQMIPKMSDVIPSHIWPPSAVEAAGCGCSTPPHCGQLGADSCICFPQYRQKIIQTSSFRVFISITKFPIGIILTKRMI</sequence>
<dbReference type="AlphaFoldDB" id="A0A845G5D5"/>
<dbReference type="EMBL" id="WWCW01000062">
    <property type="protein sequence ID" value="MYM89061.1"/>
    <property type="molecule type" value="Genomic_DNA"/>
</dbReference>
<dbReference type="RefSeq" id="WP_161098032.1">
    <property type="nucleotide sequence ID" value="NZ_WWCW01000062.1"/>
</dbReference>
<proteinExistence type="predicted"/>
<gene>
    <name evidence="1" type="ORF">GTP91_18020</name>
</gene>
<evidence type="ECO:0000313" key="2">
    <source>
        <dbReference type="Proteomes" id="UP000470302"/>
    </source>
</evidence>
<accession>A0A845G5D5</accession>
<organism evidence="1 2">
    <name type="scientific">Duganella vulcania</name>
    <dbReference type="NCBI Taxonomy" id="2692166"/>
    <lineage>
        <taxon>Bacteria</taxon>
        <taxon>Pseudomonadati</taxon>
        <taxon>Pseudomonadota</taxon>
        <taxon>Betaproteobacteria</taxon>
        <taxon>Burkholderiales</taxon>
        <taxon>Oxalobacteraceae</taxon>
        <taxon>Telluria group</taxon>
        <taxon>Duganella</taxon>
    </lineage>
</organism>
<name>A0A845G5D5_9BURK</name>